<feature type="compositionally biased region" description="Basic and acidic residues" evidence="1">
    <location>
        <begin position="37"/>
        <end position="50"/>
    </location>
</feature>
<gene>
    <name evidence="2" type="ORF">CSSPJE1EN2_LOCUS24886</name>
</gene>
<reference evidence="2" key="1">
    <citation type="submission" date="2024-03" db="EMBL/GenBank/DDBJ databases">
        <authorList>
            <consortium name="ELIXIR-Norway"/>
            <consortium name="Elixir Norway"/>
        </authorList>
    </citation>
    <scope>NUCLEOTIDE SEQUENCE</scope>
</reference>
<feature type="compositionally biased region" description="Low complexity" evidence="1">
    <location>
        <begin position="15"/>
        <end position="28"/>
    </location>
</feature>
<evidence type="ECO:0000313" key="2">
    <source>
        <dbReference type="EMBL" id="CAK9854954.1"/>
    </source>
</evidence>
<dbReference type="Proteomes" id="UP001497522">
    <property type="component" value="Unassembled WGS sequence"/>
</dbReference>
<keyword evidence="3" id="KW-1185">Reference proteome</keyword>
<evidence type="ECO:0000313" key="3">
    <source>
        <dbReference type="Proteomes" id="UP001497522"/>
    </source>
</evidence>
<evidence type="ECO:0000256" key="1">
    <source>
        <dbReference type="SAM" id="MobiDB-lite"/>
    </source>
</evidence>
<sequence length="174" mass="18736">MFQGTSCKSTHRTNRTANARATTEQNNASSGCRDRRKSHEIGHESARERVRDGTLKADVVEAVAVGTKTGDSRWAESVYRWHQVGRGGMPIRGRGVTGDRGGRWRASRRAGWGCPTGGCQQRSWHCSQHGQHGGFIAGVLSGFSQLSVEEEGLKATEGGVLYTSNAHSGGTVIL</sequence>
<feature type="region of interest" description="Disordered" evidence="1">
    <location>
        <begin position="1"/>
        <end position="50"/>
    </location>
</feature>
<name>A0ABP0ZX84_9BRYO</name>
<comment type="caution">
    <text evidence="2">The sequence shown here is derived from an EMBL/GenBank/DDBJ whole genome shotgun (WGS) entry which is preliminary data.</text>
</comment>
<accession>A0ABP0ZX84</accession>
<feature type="non-terminal residue" evidence="2">
    <location>
        <position position="174"/>
    </location>
</feature>
<proteinExistence type="predicted"/>
<organism evidence="2 3">
    <name type="scientific">Sphagnum jensenii</name>
    <dbReference type="NCBI Taxonomy" id="128206"/>
    <lineage>
        <taxon>Eukaryota</taxon>
        <taxon>Viridiplantae</taxon>
        <taxon>Streptophyta</taxon>
        <taxon>Embryophyta</taxon>
        <taxon>Bryophyta</taxon>
        <taxon>Sphagnophytina</taxon>
        <taxon>Sphagnopsida</taxon>
        <taxon>Sphagnales</taxon>
        <taxon>Sphagnaceae</taxon>
        <taxon>Sphagnum</taxon>
    </lineage>
</organism>
<dbReference type="EMBL" id="CAXHBF010000054">
    <property type="protein sequence ID" value="CAK9854954.1"/>
    <property type="molecule type" value="Genomic_DNA"/>
</dbReference>
<protein>
    <submittedName>
        <fullName evidence="2">Uncharacterized protein</fullName>
    </submittedName>
</protein>